<name>A0A1H6FFE2_9GAMM</name>
<proteinExistence type="predicted"/>
<dbReference type="AlphaFoldDB" id="A0A1H6FFE2"/>
<evidence type="ECO:0000313" key="3">
    <source>
        <dbReference type="Proteomes" id="UP000236724"/>
    </source>
</evidence>
<evidence type="ECO:0000256" key="1">
    <source>
        <dbReference type="SAM" id="SignalP"/>
    </source>
</evidence>
<feature type="signal peptide" evidence="1">
    <location>
        <begin position="1"/>
        <end position="23"/>
    </location>
</feature>
<organism evidence="2 3">
    <name type="scientific">Candidatus Venteria ishoeyi</name>
    <dbReference type="NCBI Taxonomy" id="1899563"/>
    <lineage>
        <taxon>Bacteria</taxon>
        <taxon>Pseudomonadati</taxon>
        <taxon>Pseudomonadota</taxon>
        <taxon>Gammaproteobacteria</taxon>
        <taxon>Thiotrichales</taxon>
        <taxon>Thiotrichaceae</taxon>
        <taxon>Venteria</taxon>
    </lineage>
</organism>
<dbReference type="EMBL" id="FMSV02000548">
    <property type="protein sequence ID" value="SEH08353.1"/>
    <property type="molecule type" value="Genomic_DNA"/>
</dbReference>
<accession>A0A1H6FFE2</accession>
<dbReference type="OrthoDB" id="5625698at2"/>
<evidence type="ECO:0000313" key="2">
    <source>
        <dbReference type="EMBL" id="SEH08353.1"/>
    </source>
</evidence>
<keyword evidence="1" id="KW-0732">Signal</keyword>
<reference evidence="2 3" key="1">
    <citation type="submission" date="2016-10" db="EMBL/GenBank/DDBJ databases">
        <authorList>
            <person name="de Groot N.N."/>
        </authorList>
    </citation>
    <scope>NUCLEOTIDE SEQUENCE [LARGE SCALE GENOMIC DNA]</scope>
    <source>
        <strain evidence="2">MBHS1</strain>
    </source>
</reference>
<gene>
    <name evidence="2" type="ORF">MBHS_04244</name>
</gene>
<protein>
    <submittedName>
        <fullName evidence="2">Uncharacterized protein</fullName>
    </submittedName>
</protein>
<dbReference type="RefSeq" id="WP_103921897.1">
    <property type="nucleotide sequence ID" value="NZ_FMSV02000548.1"/>
</dbReference>
<dbReference type="Proteomes" id="UP000236724">
    <property type="component" value="Unassembled WGS sequence"/>
</dbReference>
<feature type="chain" id="PRO_5014621383" evidence="1">
    <location>
        <begin position="24"/>
        <end position="94"/>
    </location>
</feature>
<keyword evidence="3" id="KW-1185">Reference proteome</keyword>
<sequence>MHKISLSILYCALASLTAESAWARGERCSPSNINYCSKETTLFGGKTYIKYNVKCKNGRNRIITAWDKRKKWCVGTSKKCSKNQLKTAIKACSS</sequence>